<sequence length="126" mass="14051">MPPTPQWEPRSSAAAMRALETAIDRQSANLRRAKIAVDGMAEYTQRIARALDECDLRLTCSLRRLRGTEEILTRAQTDGPRDALDSVIEMLESERLDSARAPWGDRYEGLLARALAVRAEIRAGEA</sequence>
<keyword evidence="2" id="KW-1185">Reference proteome</keyword>
<protein>
    <submittedName>
        <fullName evidence="1">Uncharacterized protein</fullName>
    </submittedName>
</protein>
<reference evidence="1" key="1">
    <citation type="submission" date="2021-04" db="EMBL/GenBank/DDBJ databases">
        <authorList>
            <person name="Zhang D.-C."/>
        </authorList>
    </citation>
    <scope>NUCLEOTIDE SEQUENCE</scope>
    <source>
        <strain evidence="1">CGMCC 1.15697</strain>
    </source>
</reference>
<name>A0A8J7S412_9PROT</name>
<proteinExistence type="predicted"/>
<dbReference type="RefSeq" id="WP_210680927.1">
    <property type="nucleotide sequence ID" value="NZ_JAGMWN010000002.1"/>
</dbReference>
<evidence type="ECO:0000313" key="1">
    <source>
        <dbReference type="EMBL" id="MBP5856344.1"/>
    </source>
</evidence>
<dbReference type="Proteomes" id="UP000672602">
    <property type="component" value="Unassembled WGS sequence"/>
</dbReference>
<organism evidence="1 2">
    <name type="scientific">Marivibrio halodurans</name>
    <dbReference type="NCBI Taxonomy" id="2039722"/>
    <lineage>
        <taxon>Bacteria</taxon>
        <taxon>Pseudomonadati</taxon>
        <taxon>Pseudomonadota</taxon>
        <taxon>Alphaproteobacteria</taxon>
        <taxon>Rhodospirillales</taxon>
        <taxon>Rhodospirillaceae</taxon>
        <taxon>Marivibrio</taxon>
    </lineage>
</organism>
<accession>A0A8J7S412</accession>
<gene>
    <name evidence="1" type="ORF">KAJ83_04950</name>
</gene>
<evidence type="ECO:0000313" key="2">
    <source>
        <dbReference type="Proteomes" id="UP000672602"/>
    </source>
</evidence>
<dbReference type="AlphaFoldDB" id="A0A8J7S412"/>
<dbReference type="EMBL" id="JAGMWN010000002">
    <property type="protein sequence ID" value="MBP5856344.1"/>
    <property type="molecule type" value="Genomic_DNA"/>
</dbReference>
<comment type="caution">
    <text evidence="1">The sequence shown here is derived from an EMBL/GenBank/DDBJ whole genome shotgun (WGS) entry which is preliminary data.</text>
</comment>